<dbReference type="SMART" id="SM00501">
    <property type="entry name" value="BRIGHT"/>
    <property type="match status" value="1"/>
</dbReference>
<dbReference type="PROSITE" id="PS50118">
    <property type="entry name" value="HMG_BOX_2"/>
    <property type="match status" value="1"/>
</dbReference>
<dbReference type="Proteomes" id="UP000631114">
    <property type="component" value="Unassembled WGS sequence"/>
</dbReference>
<sequence length="316" mass="35996">MTKKGKSITEMPFQGGGEVGLYPPSVVSHEDVIEDCFLFMNTLQAFHVGKKIKSPVVAGLPITWQHLYTEVTKQGGFDMVEWNEFSREYYSSFPPNPDVPNELKNHYKEILYEYEQVYFHRRSSPPLSQAALVELPGLNKTPSDQESQHDGLCITSLLIIIKLPCLLNPVSSIVMLFSESEYMNKTVTGKVYGKFELGYLVTVKVGSETLKGTLFTPVSFRNAASSAPESSTPPPKLPRTSYNYFFVDKCAELKYQHYPSREIAKMTGEAWKKMSEEDKKVSPYAFHDVHKHLHECLYAQFAHQPMIWPDALCRIY</sequence>
<dbReference type="InterPro" id="IPR001606">
    <property type="entry name" value="ARID_dom"/>
</dbReference>
<dbReference type="Pfam" id="PF01388">
    <property type="entry name" value="ARID"/>
    <property type="match status" value="1"/>
</dbReference>
<gene>
    <name evidence="4" type="ORF">IFM89_009377</name>
</gene>
<dbReference type="AlphaFoldDB" id="A0A835HLG2"/>
<protein>
    <recommendedName>
        <fullName evidence="6">HMG box domain-containing protein</fullName>
    </recommendedName>
</protein>
<dbReference type="InterPro" id="IPR036910">
    <property type="entry name" value="HMG_box_dom_sf"/>
</dbReference>
<evidence type="ECO:0000256" key="1">
    <source>
        <dbReference type="PROSITE-ProRule" id="PRU00267"/>
    </source>
</evidence>
<dbReference type="SUPFAM" id="SSF46774">
    <property type="entry name" value="ARID-like"/>
    <property type="match status" value="1"/>
</dbReference>
<feature type="DNA-binding region" description="HMG box" evidence="1">
    <location>
        <begin position="235"/>
        <end position="280"/>
    </location>
</feature>
<evidence type="ECO:0000313" key="5">
    <source>
        <dbReference type="Proteomes" id="UP000631114"/>
    </source>
</evidence>
<feature type="domain" description="HMG box" evidence="2">
    <location>
        <begin position="235"/>
        <end position="280"/>
    </location>
</feature>
<organism evidence="4 5">
    <name type="scientific">Coptis chinensis</name>
    <dbReference type="NCBI Taxonomy" id="261450"/>
    <lineage>
        <taxon>Eukaryota</taxon>
        <taxon>Viridiplantae</taxon>
        <taxon>Streptophyta</taxon>
        <taxon>Embryophyta</taxon>
        <taxon>Tracheophyta</taxon>
        <taxon>Spermatophyta</taxon>
        <taxon>Magnoliopsida</taxon>
        <taxon>Ranunculales</taxon>
        <taxon>Ranunculaceae</taxon>
        <taxon>Coptidoideae</taxon>
        <taxon>Coptis</taxon>
    </lineage>
</organism>
<evidence type="ECO:0000259" key="3">
    <source>
        <dbReference type="PROSITE" id="PS51011"/>
    </source>
</evidence>
<evidence type="ECO:0000259" key="2">
    <source>
        <dbReference type="PROSITE" id="PS50118"/>
    </source>
</evidence>
<dbReference type="PANTHER" id="PTHR46691:SF5">
    <property type="entry name" value="HMG (HIGH MOBILITY GROUP) BOX PROTEIN"/>
    <property type="match status" value="1"/>
</dbReference>
<proteinExistence type="predicted"/>
<evidence type="ECO:0000313" key="4">
    <source>
        <dbReference type="EMBL" id="KAF9600462.1"/>
    </source>
</evidence>
<dbReference type="SUPFAM" id="SSF47095">
    <property type="entry name" value="HMG-box"/>
    <property type="match status" value="1"/>
</dbReference>
<comment type="caution">
    <text evidence="4">The sequence shown here is derived from an EMBL/GenBank/DDBJ whole genome shotgun (WGS) entry which is preliminary data.</text>
</comment>
<dbReference type="PANTHER" id="PTHR46691">
    <property type="entry name" value="HIGH MOBILITY GROUP B PROTEIN 9"/>
    <property type="match status" value="1"/>
</dbReference>
<evidence type="ECO:0008006" key="6">
    <source>
        <dbReference type="Google" id="ProtNLM"/>
    </source>
</evidence>
<keyword evidence="1" id="KW-0539">Nucleus</keyword>
<feature type="domain" description="ARID" evidence="3">
    <location>
        <begin position="26"/>
        <end position="119"/>
    </location>
</feature>
<dbReference type="PROSITE" id="PS51011">
    <property type="entry name" value="ARID"/>
    <property type="match status" value="1"/>
</dbReference>
<dbReference type="Gene3D" id="1.10.150.60">
    <property type="entry name" value="ARID DNA-binding domain"/>
    <property type="match status" value="1"/>
</dbReference>
<dbReference type="InterPro" id="IPR009071">
    <property type="entry name" value="HMG_box_dom"/>
</dbReference>
<dbReference type="Gene3D" id="1.10.30.10">
    <property type="entry name" value="High mobility group box domain"/>
    <property type="match status" value="1"/>
</dbReference>
<name>A0A835HLG2_9MAGN</name>
<dbReference type="EMBL" id="JADFTS010000006">
    <property type="protein sequence ID" value="KAF9600462.1"/>
    <property type="molecule type" value="Genomic_DNA"/>
</dbReference>
<dbReference type="GO" id="GO:0005634">
    <property type="term" value="C:nucleus"/>
    <property type="evidence" value="ECO:0007669"/>
    <property type="project" value="UniProtKB-UniRule"/>
</dbReference>
<dbReference type="Pfam" id="PF09011">
    <property type="entry name" value="HMG_box_2"/>
    <property type="match status" value="1"/>
</dbReference>
<accession>A0A835HLG2</accession>
<dbReference type="OrthoDB" id="338531at2759"/>
<keyword evidence="5" id="KW-1185">Reference proteome</keyword>
<keyword evidence="1" id="KW-0238">DNA-binding</keyword>
<dbReference type="GO" id="GO:0003677">
    <property type="term" value="F:DNA binding"/>
    <property type="evidence" value="ECO:0007669"/>
    <property type="project" value="UniProtKB-UniRule"/>
</dbReference>
<reference evidence="4 5" key="1">
    <citation type="submission" date="2020-10" db="EMBL/GenBank/DDBJ databases">
        <title>The Coptis chinensis genome and diversification of protoberbering-type alkaloids.</title>
        <authorList>
            <person name="Wang B."/>
            <person name="Shu S."/>
            <person name="Song C."/>
            <person name="Liu Y."/>
        </authorList>
    </citation>
    <scope>NUCLEOTIDE SEQUENCE [LARGE SCALE GENOMIC DNA]</scope>
    <source>
        <strain evidence="4">HL-2020</strain>
        <tissue evidence="4">Leaf</tissue>
    </source>
</reference>
<dbReference type="SMART" id="SM01014">
    <property type="entry name" value="ARID"/>
    <property type="match status" value="1"/>
</dbReference>
<dbReference type="InterPro" id="IPR036431">
    <property type="entry name" value="ARID_dom_sf"/>
</dbReference>